<gene>
    <name evidence="2" type="ORF">MIND_01120400</name>
</gene>
<dbReference type="Proteomes" id="UP000636479">
    <property type="component" value="Unassembled WGS sequence"/>
</dbReference>
<dbReference type="RefSeq" id="XP_037215594.1">
    <property type="nucleotide sequence ID" value="XM_037367762.1"/>
</dbReference>
<dbReference type="EMBL" id="JACAZF010000010">
    <property type="protein sequence ID" value="KAF7293431.1"/>
    <property type="molecule type" value="Genomic_DNA"/>
</dbReference>
<accession>A0A8H6VVH7</accession>
<dbReference type="GeneID" id="59350278"/>
<proteinExistence type="predicted"/>
<organism evidence="2 3">
    <name type="scientific">Mycena indigotica</name>
    <dbReference type="NCBI Taxonomy" id="2126181"/>
    <lineage>
        <taxon>Eukaryota</taxon>
        <taxon>Fungi</taxon>
        <taxon>Dikarya</taxon>
        <taxon>Basidiomycota</taxon>
        <taxon>Agaricomycotina</taxon>
        <taxon>Agaricomycetes</taxon>
        <taxon>Agaricomycetidae</taxon>
        <taxon>Agaricales</taxon>
        <taxon>Marasmiineae</taxon>
        <taxon>Mycenaceae</taxon>
        <taxon>Mycena</taxon>
    </lineage>
</organism>
<reference evidence="2" key="1">
    <citation type="submission" date="2020-05" db="EMBL/GenBank/DDBJ databases">
        <title>Mycena genomes resolve the evolution of fungal bioluminescence.</title>
        <authorList>
            <person name="Tsai I.J."/>
        </authorList>
    </citation>
    <scope>NUCLEOTIDE SEQUENCE</scope>
    <source>
        <strain evidence="2">171206Taipei</strain>
    </source>
</reference>
<sequence length="437" mass="48701">MQRSSQVASRVLHLDPTTHVTLALLPTHQASNLSTIGRDFEDTYSAAPRVPWASGPLAEMGGNWRGKGLTAFDIRRSAGSTSRQQLLYGIKTKTSLLHRLLAPEIRPQARHHSPPPLSVADRIRCGEQVLKKLKVSDRYQPLLRQFFETKSHEEREIITFVATVAFHEEAMALAVVKAEQWAPTSDQMKAIRKHSRVMLLLPELRFFDSASELALTAALLKSTRYGFPTEENDAAHDSLVVVCARQMSLAKNTLKTKVKESVAAQMHITQLVQDLVNDFAPDLSPTLALHHRIALMRMEIEKSHPNRKFWAMVDDELEALYGATPEEYVGALQLCYELDQERYPPTAGANPCIFATEIPSKAWIRYLRAEAKTVKRGQPRGQKRKSRDRDNSDSDEDGDAEPVGDGNVEPGTSGLHSVVENNISDGDGEPVVDTLDE</sequence>
<feature type="compositionally biased region" description="Basic residues" evidence="1">
    <location>
        <begin position="374"/>
        <end position="386"/>
    </location>
</feature>
<evidence type="ECO:0000256" key="1">
    <source>
        <dbReference type="SAM" id="MobiDB-lite"/>
    </source>
</evidence>
<dbReference type="AlphaFoldDB" id="A0A8H6VVH7"/>
<keyword evidence="3" id="KW-1185">Reference proteome</keyword>
<evidence type="ECO:0000313" key="2">
    <source>
        <dbReference type="EMBL" id="KAF7293431.1"/>
    </source>
</evidence>
<dbReference type="OrthoDB" id="3050604at2759"/>
<protein>
    <submittedName>
        <fullName evidence="2">Uncharacterized protein</fullName>
    </submittedName>
</protein>
<name>A0A8H6VVH7_9AGAR</name>
<feature type="region of interest" description="Disordered" evidence="1">
    <location>
        <begin position="374"/>
        <end position="437"/>
    </location>
</feature>
<feature type="compositionally biased region" description="Acidic residues" evidence="1">
    <location>
        <begin position="393"/>
        <end position="402"/>
    </location>
</feature>
<feature type="compositionally biased region" description="Acidic residues" evidence="1">
    <location>
        <begin position="426"/>
        <end position="437"/>
    </location>
</feature>
<comment type="caution">
    <text evidence="2">The sequence shown here is derived from an EMBL/GenBank/DDBJ whole genome shotgun (WGS) entry which is preliminary data.</text>
</comment>
<evidence type="ECO:0000313" key="3">
    <source>
        <dbReference type="Proteomes" id="UP000636479"/>
    </source>
</evidence>